<feature type="domain" description="EGF-like" evidence="2">
    <location>
        <begin position="443"/>
        <end position="472"/>
    </location>
</feature>
<feature type="domain" description="EGF-like" evidence="2">
    <location>
        <begin position="324"/>
        <end position="353"/>
    </location>
</feature>
<feature type="domain" description="EGF-like" evidence="2">
    <location>
        <begin position="119"/>
        <end position="148"/>
    </location>
</feature>
<dbReference type="InterPro" id="IPR009030">
    <property type="entry name" value="Growth_fac_rcpt_cys_sf"/>
</dbReference>
<feature type="transmembrane region" description="Helical" evidence="1">
    <location>
        <begin position="513"/>
        <end position="536"/>
    </location>
</feature>
<reference evidence="3" key="1">
    <citation type="journal article" date="2014" name="PLoS Genet.">
        <title>The Genome of Spironucleus salmonicida Highlights a Fish Pathogen Adapted to Fluctuating Environments.</title>
        <authorList>
            <person name="Xu F."/>
            <person name="Jerlstrom-Hultqvist J."/>
            <person name="Einarsson E."/>
            <person name="Astvaldsson A."/>
            <person name="Svard S.G."/>
            <person name="Andersson J.O."/>
        </authorList>
    </citation>
    <scope>NUCLEOTIDE SEQUENCE</scope>
</reference>
<organism evidence="3">
    <name type="scientific">Spironucleus salmonicida</name>
    <dbReference type="NCBI Taxonomy" id="348837"/>
    <lineage>
        <taxon>Eukaryota</taxon>
        <taxon>Metamonada</taxon>
        <taxon>Diplomonadida</taxon>
        <taxon>Hexamitidae</taxon>
        <taxon>Hexamitinae</taxon>
        <taxon>Spironucleus</taxon>
    </lineage>
</organism>
<evidence type="ECO:0000259" key="2">
    <source>
        <dbReference type="SMART" id="SM00181"/>
    </source>
</evidence>
<dbReference type="SMART" id="SM00261">
    <property type="entry name" value="FU"/>
    <property type="match status" value="6"/>
</dbReference>
<dbReference type="SUPFAM" id="SSF57184">
    <property type="entry name" value="Growth factor receptor domain"/>
    <property type="match status" value="4"/>
</dbReference>
<dbReference type="EMBL" id="KI546086">
    <property type="protein sequence ID" value="EST45896.1"/>
    <property type="molecule type" value="Genomic_DNA"/>
</dbReference>
<dbReference type="InterPro" id="IPR053215">
    <property type="entry name" value="TKL_Ser/Thr_kinase"/>
</dbReference>
<keyword evidence="1" id="KW-1133">Transmembrane helix</keyword>
<protein>
    <submittedName>
        <fullName evidence="3">Cysteine-rich membrane protein 2</fullName>
    </submittedName>
</protein>
<proteinExistence type="predicted"/>
<evidence type="ECO:0000256" key="1">
    <source>
        <dbReference type="SAM" id="Phobius"/>
    </source>
</evidence>
<name>V6LQB0_9EUKA</name>
<dbReference type="Gene3D" id="2.10.220.10">
    <property type="entry name" value="Hormone Receptor, Insulin-like Growth Factor Receptor 1, Chain A, domain 2"/>
    <property type="match status" value="3"/>
</dbReference>
<dbReference type="InterPro" id="IPR006212">
    <property type="entry name" value="Furin_repeat"/>
</dbReference>
<keyword evidence="1" id="KW-0472">Membrane</keyword>
<dbReference type="SMART" id="SM00181">
    <property type="entry name" value="EGF"/>
    <property type="match status" value="6"/>
</dbReference>
<feature type="domain" description="EGF-like" evidence="2">
    <location>
        <begin position="208"/>
        <end position="237"/>
    </location>
</feature>
<dbReference type="AlphaFoldDB" id="V6LQB0"/>
<dbReference type="InterPro" id="IPR000742">
    <property type="entry name" value="EGF"/>
</dbReference>
<sequence length="571" mass="61386">MIKNAPTVPYAQIMHQVVKIKCVFVARLIIVPAAYQMGYRNALPAIRAISFKIGHASFAKPDAEHVITITNARVVFQDINLEGRYCYKCSDNCIDCDKYGDCNICRPGFFTGVDPDCYKCDTGCTKCVSSSNCSVCSGGFELIKTACKACPIGCKTCSNGSCTKCNYSYALKDGQCTQCPSNCGKCTTEGSCTACQDGNFLKNGMCVSCGDNCMDCKSENTCRLCKERYDIQSGKCILNECNNVNKCTDKQFCGIDPTGNKCVHLSKNCLEADISGKCIKCTAPYVAEDGKCASCAEHCKTCISSKQCTECYDYYFLKTGVCTTCSDGCRVCDSPTKCTKCGNGYQMDGNICQKQGPHDCSSPSSKSKPCPSGKFCLYYPWISTCETCVEGCSACSDIKSCTACIDGYMLSEQACVKQICAQSKQCESGSFCEMKSTGNTCRSCLKGCATCTDSSTCRQCAKGHFSSRGVCAPCGQNCKSCQDQDLCYACQDGAEMVDGLCAQQVQRMSGGSIAGIVVGLVLLVGLIGGAIAFAVARKRKAQRSVQGDLEVKKENLQLQVDDDSLWSKVSK</sequence>
<feature type="domain" description="EGF-like" evidence="2">
    <location>
        <begin position="294"/>
        <end position="323"/>
    </location>
</feature>
<gene>
    <name evidence="3" type="ORF">SS50377_14141</name>
</gene>
<dbReference type="PANTHER" id="PTHR45756">
    <property type="entry name" value="PALMITOYLTRANSFERASE"/>
    <property type="match status" value="1"/>
</dbReference>
<feature type="domain" description="EGF-like" evidence="2">
    <location>
        <begin position="387"/>
        <end position="416"/>
    </location>
</feature>
<accession>V6LQB0</accession>
<dbReference type="VEuPathDB" id="GiardiaDB:SS50377_27750"/>
<evidence type="ECO:0000313" key="3">
    <source>
        <dbReference type="EMBL" id="EST45896.1"/>
    </source>
</evidence>
<keyword evidence="1" id="KW-0812">Transmembrane</keyword>
<dbReference type="PANTHER" id="PTHR45756:SF1">
    <property type="entry name" value="PROTEIN KINASE DOMAIN CONTAINING PROTEIN"/>
    <property type="match status" value="1"/>
</dbReference>